<evidence type="ECO:0000313" key="2">
    <source>
        <dbReference type="Proteomes" id="UP001597391"/>
    </source>
</evidence>
<protein>
    <submittedName>
        <fullName evidence="1">AAA family ATPase</fullName>
    </submittedName>
</protein>
<organism evidence="1 2">
    <name type="scientific">Populibacterium corticicola</name>
    <dbReference type="NCBI Taxonomy" id="1812826"/>
    <lineage>
        <taxon>Bacteria</taxon>
        <taxon>Bacillati</taxon>
        <taxon>Actinomycetota</taxon>
        <taxon>Actinomycetes</taxon>
        <taxon>Micrococcales</taxon>
        <taxon>Jonesiaceae</taxon>
        <taxon>Populibacterium</taxon>
    </lineage>
</organism>
<dbReference type="EMBL" id="JBHUOP010000006">
    <property type="protein sequence ID" value="MFD2841481.1"/>
    <property type="molecule type" value="Genomic_DNA"/>
</dbReference>
<gene>
    <name evidence="1" type="ORF">ACFSYH_13020</name>
</gene>
<dbReference type="SUPFAM" id="SSF52540">
    <property type="entry name" value="P-loop containing nucleoside triphosphate hydrolases"/>
    <property type="match status" value="1"/>
</dbReference>
<dbReference type="RefSeq" id="WP_377467512.1">
    <property type="nucleotide sequence ID" value="NZ_JBHUOP010000006.1"/>
</dbReference>
<name>A0ABW5XJM4_9MICO</name>
<comment type="caution">
    <text evidence="1">The sequence shown here is derived from an EMBL/GenBank/DDBJ whole genome shotgun (WGS) entry which is preliminary data.</text>
</comment>
<evidence type="ECO:0000313" key="1">
    <source>
        <dbReference type="EMBL" id="MFD2841481.1"/>
    </source>
</evidence>
<dbReference type="InterPro" id="IPR027417">
    <property type="entry name" value="P-loop_NTPase"/>
</dbReference>
<dbReference type="Pfam" id="PF13671">
    <property type="entry name" value="AAA_33"/>
    <property type="match status" value="1"/>
</dbReference>
<proteinExistence type="predicted"/>
<dbReference type="Gene3D" id="3.40.50.300">
    <property type="entry name" value="P-loop containing nucleotide triphosphate hydrolases"/>
    <property type="match status" value="1"/>
</dbReference>
<accession>A0ABW5XJM4</accession>
<keyword evidence="2" id="KW-1185">Reference proteome</keyword>
<sequence>MSHVVFMCGPAGAGKTHRARQYEKSGYTRLSYDVEAWNRGAREMPISHELHELITFELKQRLLALVKQDTDIVLDFSFWSKRMRDEYRELLAPFGVMPETIYLETPRDVALKRVRDRGNQDTDDFQLSPQLAEQYFDNFEVPSLAEGPLTVITYTPSSR</sequence>
<reference evidence="2" key="1">
    <citation type="journal article" date="2019" name="Int. J. Syst. Evol. Microbiol.">
        <title>The Global Catalogue of Microorganisms (GCM) 10K type strain sequencing project: providing services to taxonomists for standard genome sequencing and annotation.</title>
        <authorList>
            <consortium name="The Broad Institute Genomics Platform"/>
            <consortium name="The Broad Institute Genome Sequencing Center for Infectious Disease"/>
            <person name="Wu L."/>
            <person name="Ma J."/>
        </authorList>
    </citation>
    <scope>NUCLEOTIDE SEQUENCE [LARGE SCALE GENOMIC DNA]</scope>
    <source>
        <strain evidence="2">KCTC 33576</strain>
    </source>
</reference>
<dbReference type="Proteomes" id="UP001597391">
    <property type="component" value="Unassembled WGS sequence"/>
</dbReference>